<evidence type="ECO:0000256" key="2">
    <source>
        <dbReference type="ARBA" id="ARBA00008316"/>
    </source>
</evidence>
<comment type="caution">
    <text evidence="11">The sequence shown here is derived from an EMBL/GenBank/DDBJ whole genome shotgun (WGS) entry which is preliminary data.</text>
</comment>
<gene>
    <name evidence="7" type="primary">argR</name>
    <name evidence="11" type="ORF">JK636_19510</name>
</gene>
<evidence type="ECO:0000256" key="6">
    <source>
        <dbReference type="ARBA" id="ARBA00023163"/>
    </source>
</evidence>
<organism evidence="11 12">
    <name type="scientific">Clostridium rhizosphaerae</name>
    <dbReference type="NCBI Taxonomy" id="2803861"/>
    <lineage>
        <taxon>Bacteria</taxon>
        <taxon>Bacillati</taxon>
        <taxon>Bacillota</taxon>
        <taxon>Clostridia</taxon>
        <taxon>Eubacteriales</taxon>
        <taxon>Clostridiaceae</taxon>
        <taxon>Clostridium</taxon>
    </lineage>
</organism>
<proteinExistence type="inferred from homology"/>
<keyword evidence="7" id="KW-0055">Arginine biosynthesis</keyword>
<keyword evidence="12" id="KW-1185">Reference proteome</keyword>
<keyword evidence="7" id="KW-0678">Repressor</keyword>
<keyword evidence="7" id="KW-0028">Amino-acid biosynthesis</keyword>
<dbReference type="PANTHER" id="PTHR34471">
    <property type="entry name" value="ARGININE REPRESSOR"/>
    <property type="match status" value="1"/>
</dbReference>
<dbReference type="RefSeq" id="WP_202750641.1">
    <property type="nucleotide sequence ID" value="NZ_JAESWC010000018.1"/>
</dbReference>
<comment type="function">
    <text evidence="7">Regulates arginine biosynthesis genes.</text>
</comment>
<dbReference type="Gene3D" id="3.30.1360.40">
    <property type="match status" value="1"/>
</dbReference>
<evidence type="ECO:0000313" key="11">
    <source>
        <dbReference type="EMBL" id="MBL4937900.1"/>
    </source>
</evidence>
<evidence type="ECO:0000256" key="8">
    <source>
        <dbReference type="NCBIfam" id="TIGR01529"/>
    </source>
</evidence>
<protein>
    <recommendedName>
        <fullName evidence="7 8">Arginine repressor</fullName>
    </recommendedName>
</protein>
<feature type="domain" description="Arginine repressor DNA-binding" evidence="9">
    <location>
        <begin position="2"/>
        <end position="62"/>
    </location>
</feature>
<evidence type="ECO:0000256" key="3">
    <source>
        <dbReference type="ARBA" id="ARBA00022490"/>
    </source>
</evidence>
<dbReference type="Pfam" id="PF01316">
    <property type="entry name" value="Arg_repressor"/>
    <property type="match status" value="1"/>
</dbReference>
<evidence type="ECO:0000259" key="10">
    <source>
        <dbReference type="Pfam" id="PF02863"/>
    </source>
</evidence>
<comment type="subcellular location">
    <subcellularLocation>
        <location evidence="1 7">Cytoplasm</location>
    </subcellularLocation>
</comment>
<evidence type="ECO:0000256" key="4">
    <source>
        <dbReference type="ARBA" id="ARBA00023015"/>
    </source>
</evidence>
<keyword evidence="6 7" id="KW-0804">Transcription</keyword>
<evidence type="ECO:0000259" key="9">
    <source>
        <dbReference type="Pfam" id="PF01316"/>
    </source>
</evidence>
<dbReference type="HAMAP" id="MF_00173">
    <property type="entry name" value="Arg_repressor"/>
    <property type="match status" value="1"/>
</dbReference>
<keyword evidence="5 7" id="KW-0238">DNA-binding</keyword>
<accession>A0ABS1TF29</accession>
<dbReference type="InterPro" id="IPR036251">
    <property type="entry name" value="Arg_repress_C_sf"/>
</dbReference>
<sequence>MKVARQAKILEIINSQDIETQEELAYELEKLGMDVTQATVSRDIKELKLIKVLSNSGKYKYASISPIEKFLSDKLVNVFSQTVLSVENIDKFIIVKTIPGSASVAAEAIDSLNFDGIAGTIAGDNTIFILVRTLHQANQLVQRIKRMISEQEA</sequence>
<dbReference type="PRINTS" id="PR01467">
    <property type="entry name" value="ARGREPRESSOR"/>
</dbReference>
<dbReference type="SUPFAM" id="SSF46785">
    <property type="entry name" value="Winged helix' DNA-binding domain"/>
    <property type="match status" value="1"/>
</dbReference>
<comment type="pathway">
    <text evidence="7">Amino-acid biosynthesis; L-arginine biosynthesis [regulation].</text>
</comment>
<reference evidence="11 12" key="1">
    <citation type="submission" date="2021-01" db="EMBL/GenBank/DDBJ databases">
        <title>Genome public.</title>
        <authorList>
            <person name="Liu C."/>
            <person name="Sun Q."/>
        </authorList>
    </citation>
    <scope>NUCLEOTIDE SEQUENCE [LARGE SCALE GENOMIC DNA]</scope>
    <source>
        <strain evidence="11 12">YIM B02515</strain>
    </source>
</reference>
<evidence type="ECO:0000256" key="1">
    <source>
        <dbReference type="ARBA" id="ARBA00004496"/>
    </source>
</evidence>
<dbReference type="EMBL" id="JAESWC010000018">
    <property type="protein sequence ID" value="MBL4937900.1"/>
    <property type="molecule type" value="Genomic_DNA"/>
</dbReference>
<evidence type="ECO:0000313" key="12">
    <source>
        <dbReference type="Proteomes" id="UP000632377"/>
    </source>
</evidence>
<keyword evidence="3 7" id="KW-0963">Cytoplasm</keyword>
<dbReference type="Pfam" id="PF02863">
    <property type="entry name" value="Arg_repressor_C"/>
    <property type="match status" value="1"/>
</dbReference>
<dbReference type="InterPro" id="IPR036388">
    <property type="entry name" value="WH-like_DNA-bd_sf"/>
</dbReference>
<dbReference type="InterPro" id="IPR020899">
    <property type="entry name" value="Arg_repress_C"/>
</dbReference>
<dbReference type="NCBIfam" id="TIGR01529">
    <property type="entry name" value="argR_whole"/>
    <property type="match status" value="1"/>
</dbReference>
<dbReference type="NCBIfam" id="NF001680">
    <property type="entry name" value="PRK00441.1"/>
    <property type="match status" value="1"/>
</dbReference>
<name>A0ABS1TF29_9CLOT</name>
<dbReference type="Gene3D" id="1.10.10.10">
    <property type="entry name" value="Winged helix-like DNA-binding domain superfamily/Winged helix DNA-binding domain"/>
    <property type="match status" value="1"/>
</dbReference>
<keyword evidence="4 7" id="KW-0805">Transcription regulation</keyword>
<feature type="domain" description="Arginine repressor C-terminal" evidence="10">
    <location>
        <begin position="79"/>
        <end position="145"/>
    </location>
</feature>
<dbReference type="SUPFAM" id="SSF55252">
    <property type="entry name" value="C-terminal domain of arginine repressor"/>
    <property type="match status" value="1"/>
</dbReference>
<dbReference type="PANTHER" id="PTHR34471:SF1">
    <property type="entry name" value="ARGININE REPRESSOR"/>
    <property type="match status" value="1"/>
</dbReference>
<dbReference type="Proteomes" id="UP000632377">
    <property type="component" value="Unassembled WGS sequence"/>
</dbReference>
<evidence type="ECO:0000256" key="5">
    <source>
        <dbReference type="ARBA" id="ARBA00023125"/>
    </source>
</evidence>
<dbReference type="InterPro" id="IPR020900">
    <property type="entry name" value="Arg_repress_DNA-bd"/>
</dbReference>
<dbReference type="InterPro" id="IPR001669">
    <property type="entry name" value="Arg_repress"/>
</dbReference>
<evidence type="ECO:0000256" key="7">
    <source>
        <dbReference type="HAMAP-Rule" id="MF_00173"/>
    </source>
</evidence>
<comment type="similarity">
    <text evidence="2 7">Belongs to the ArgR family.</text>
</comment>
<dbReference type="InterPro" id="IPR036390">
    <property type="entry name" value="WH_DNA-bd_sf"/>
</dbReference>